<dbReference type="PROSITE" id="PS01012">
    <property type="entry name" value="FOLYLPOLYGLU_SYNT_2"/>
    <property type="match status" value="1"/>
</dbReference>
<comment type="similarity">
    <text evidence="2 10">Belongs to the folylpolyglutamate synthase family.</text>
</comment>
<dbReference type="SUPFAM" id="SSF53244">
    <property type="entry name" value="MurD-like peptide ligases, peptide-binding domain"/>
    <property type="match status" value="1"/>
</dbReference>
<dbReference type="InterPro" id="IPR036565">
    <property type="entry name" value="Mur-like_cat_sf"/>
</dbReference>
<evidence type="ECO:0000256" key="10">
    <source>
        <dbReference type="PIRNR" id="PIRNR001563"/>
    </source>
</evidence>
<dbReference type="GO" id="GO:0005737">
    <property type="term" value="C:cytoplasm"/>
    <property type="evidence" value="ECO:0007669"/>
    <property type="project" value="TreeGrafter"/>
</dbReference>
<dbReference type="PANTHER" id="PTHR11136">
    <property type="entry name" value="FOLYLPOLYGLUTAMATE SYNTHASE-RELATED"/>
    <property type="match status" value="1"/>
</dbReference>
<evidence type="ECO:0000256" key="5">
    <source>
        <dbReference type="ARBA" id="ARBA00022723"/>
    </source>
</evidence>
<gene>
    <name evidence="11" type="ORF">AY555_01375</name>
</gene>
<evidence type="ECO:0000256" key="3">
    <source>
        <dbReference type="ARBA" id="ARBA00013025"/>
    </source>
</evidence>
<comment type="catalytic activity">
    <reaction evidence="9">
        <text>(6S)-5,6,7,8-tetrahydrofolyl-(gamma-L-Glu)(n) + L-glutamate + ATP = (6S)-5,6,7,8-tetrahydrofolyl-(gamma-L-Glu)(n+1) + ADP + phosphate + H(+)</text>
        <dbReference type="Rhea" id="RHEA:10580"/>
        <dbReference type="Rhea" id="RHEA-COMP:14738"/>
        <dbReference type="Rhea" id="RHEA-COMP:14740"/>
        <dbReference type="ChEBI" id="CHEBI:15378"/>
        <dbReference type="ChEBI" id="CHEBI:29985"/>
        <dbReference type="ChEBI" id="CHEBI:30616"/>
        <dbReference type="ChEBI" id="CHEBI:43474"/>
        <dbReference type="ChEBI" id="CHEBI:141005"/>
        <dbReference type="ChEBI" id="CHEBI:456216"/>
        <dbReference type="EC" id="6.3.2.17"/>
    </reaction>
</comment>
<comment type="cofactor">
    <cofactor evidence="1">
        <name>Mg(2+)</name>
        <dbReference type="ChEBI" id="CHEBI:18420"/>
    </cofactor>
</comment>
<dbReference type="FunFam" id="3.40.1190.10:FF:000011">
    <property type="entry name" value="Folylpolyglutamate synthase/dihydrofolate synthase"/>
    <property type="match status" value="1"/>
</dbReference>
<dbReference type="Proteomes" id="UP000076066">
    <property type="component" value="Chromosome"/>
</dbReference>
<keyword evidence="6 10" id="KW-0547">Nucleotide-binding</keyword>
<protein>
    <recommendedName>
        <fullName evidence="3">tetrahydrofolate synthase</fullName>
        <ecNumber evidence="3">6.3.2.17</ecNumber>
    </recommendedName>
</protein>
<dbReference type="GO" id="GO:0008841">
    <property type="term" value="F:dihydrofolate synthase activity"/>
    <property type="evidence" value="ECO:0007669"/>
    <property type="project" value="TreeGrafter"/>
</dbReference>
<evidence type="ECO:0000256" key="4">
    <source>
        <dbReference type="ARBA" id="ARBA00022598"/>
    </source>
</evidence>
<accession>A0A143DBE4</accession>
<evidence type="ECO:0000256" key="1">
    <source>
        <dbReference type="ARBA" id="ARBA00001946"/>
    </source>
</evidence>
<dbReference type="RefSeq" id="WP_066132424.1">
    <property type="nucleotide sequence ID" value="NZ_CP014525.1"/>
</dbReference>
<dbReference type="NCBIfam" id="TIGR01499">
    <property type="entry name" value="folC"/>
    <property type="match status" value="1"/>
</dbReference>
<evidence type="ECO:0000256" key="7">
    <source>
        <dbReference type="ARBA" id="ARBA00022840"/>
    </source>
</evidence>
<keyword evidence="4 10" id="KW-0436">Ligase</keyword>
<dbReference type="GO" id="GO:0004326">
    <property type="term" value="F:tetrahydrofolylpolyglutamate synthase activity"/>
    <property type="evidence" value="ECO:0007669"/>
    <property type="project" value="UniProtKB-EC"/>
</dbReference>
<dbReference type="Gene3D" id="3.40.1190.10">
    <property type="entry name" value="Mur-like, catalytic domain"/>
    <property type="match status" value="1"/>
</dbReference>
<proteinExistence type="inferred from homology"/>
<dbReference type="EMBL" id="CP014525">
    <property type="protein sequence ID" value="AMW34044.1"/>
    <property type="molecule type" value="Genomic_DNA"/>
</dbReference>
<keyword evidence="7 10" id="KW-0067">ATP-binding</keyword>
<dbReference type="InterPro" id="IPR018109">
    <property type="entry name" value="Folylpolyglutamate_synth_CS"/>
</dbReference>
<dbReference type="STRING" id="1549855.AY555_01375"/>
<evidence type="ECO:0000256" key="8">
    <source>
        <dbReference type="ARBA" id="ARBA00022842"/>
    </source>
</evidence>
<evidence type="ECO:0000256" key="2">
    <source>
        <dbReference type="ARBA" id="ARBA00008276"/>
    </source>
</evidence>
<dbReference type="UniPathway" id="UPA00077">
    <property type="reaction ID" value="UER00157"/>
</dbReference>
<evidence type="ECO:0000256" key="9">
    <source>
        <dbReference type="ARBA" id="ARBA00047493"/>
    </source>
</evidence>
<dbReference type="SUPFAM" id="SSF53623">
    <property type="entry name" value="MurD-like peptide ligases, catalytic domain"/>
    <property type="match status" value="1"/>
</dbReference>
<dbReference type="GO" id="GO:0005524">
    <property type="term" value="F:ATP binding"/>
    <property type="evidence" value="ECO:0007669"/>
    <property type="project" value="UniProtKB-KW"/>
</dbReference>
<evidence type="ECO:0000256" key="6">
    <source>
        <dbReference type="ARBA" id="ARBA00022741"/>
    </source>
</evidence>
<dbReference type="AlphaFoldDB" id="A0A143DBE4"/>
<dbReference type="KEGG" id="hjo:AY555_01375"/>
<dbReference type="EC" id="6.3.2.17" evidence="3"/>
<name>A0A143DBE4_9PROT</name>
<dbReference type="InterPro" id="IPR001645">
    <property type="entry name" value="Folylpolyglutamate_synth"/>
</dbReference>
<dbReference type="GO" id="GO:0046872">
    <property type="term" value="F:metal ion binding"/>
    <property type="evidence" value="ECO:0007669"/>
    <property type="project" value="UniProtKB-KW"/>
</dbReference>
<organism evidence="11 12">
    <name type="scientific">Haematospirillum jordaniae</name>
    <dbReference type="NCBI Taxonomy" id="1549855"/>
    <lineage>
        <taxon>Bacteria</taxon>
        <taxon>Pseudomonadati</taxon>
        <taxon>Pseudomonadota</taxon>
        <taxon>Alphaproteobacteria</taxon>
        <taxon>Rhodospirillales</taxon>
        <taxon>Novispirillaceae</taxon>
        <taxon>Haematospirillum</taxon>
    </lineage>
</organism>
<dbReference type="GO" id="GO:0046654">
    <property type="term" value="P:tetrahydrofolate biosynthetic process"/>
    <property type="evidence" value="ECO:0007669"/>
    <property type="project" value="UniProtKB-UniPathway"/>
</dbReference>
<dbReference type="GeneID" id="53315808"/>
<dbReference type="PANTHER" id="PTHR11136:SF0">
    <property type="entry name" value="DIHYDROFOLATE SYNTHETASE-RELATED"/>
    <property type="match status" value="1"/>
</dbReference>
<keyword evidence="12" id="KW-1185">Reference proteome</keyword>
<sequence>MLVSPPAVGPDRVLERLMALHPKAIDLSLDRMWSLLERLGNPQNALPPVVHVAGTNGKGSTLATMRALLEAGGLRVHAYTSPHLVRFNERIVLSGLRITDRALSALLEEVEACNAGQPITFFEVTTAAAFLAFSRVPADIVLLETGLGGRLDATNVVEKPSATVLTSISLDHQAYLGDTVAAIAAEKAGIMRAGVPCISMKQKADVLSVLESSASAIGAPILLQDRDFSGVLHDQSLVYTGLDGSVHTLPAPVLPGGYQVHNTTLALAVIEHLSMVPSDAWGRGLPRVVWPARLQNLGQGPLSGLLPKGWDLWLDGGHNPDAGLNLGDHICAQWQDRPLDLVVGMIDTKDEDGFLAPLARVASRIRTVPVQGSLAGHSPEYLAQVARGLGVEDAVACADVPSALADLAATVGDSPRRVLICGSLYLAGDVLARNGGC</sequence>
<dbReference type="InterPro" id="IPR036615">
    <property type="entry name" value="Mur_ligase_C_dom_sf"/>
</dbReference>
<evidence type="ECO:0000313" key="11">
    <source>
        <dbReference type="EMBL" id="AMW34044.1"/>
    </source>
</evidence>
<dbReference type="OrthoDB" id="9809356at2"/>
<dbReference type="Gene3D" id="3.90.190.20">
    <property type="entry name" value="Mur ligase, C-terminal domain"/>
    <property type="match status" value="1"/>
</dbReference>
<dbReference type="PIRSF" id="PIRSF001563">
    <property type="entry name" value="Folylpolyglu_synth"/>
    <property type="match status" value="1"/>
</dbReference>
<keyword evidence="5" id="KW-0479">Metal-binding</keyword>
<reference evidence="11 12" key="1">
    <citation type="submission" date="2016-02" db="EMBL/GenBank/DDBJ databases">
        <title>Complete Genome of H5569, the type strain of the newly described species Haematospirillium jordaniae.</title>
        <authorList>
            <person name="Nicholson A.C."/>
            <person name="Humrighouse B.W."/>
            <person name="Loparov V."/>
            <person name="McQuiston J.R."/>
        </authorList>
    </citation>
    <scope>NUCLEOTIDE SEQUENCE [LARGE SCALE GENOMIC DNA]</scope>
    <source>
        <strain evidence="11 12">H5569</strain>
    </source>
</reference>
<evidence type="ECO:0000313" key="12">
    <source>
        <dbReference type="Proteomes" id="UP000076066"/>
    </source>
</evidence>
<keyword evidence="8" id="KW-0460">Magnesium</keyword>